<evidence type="ECO:0000256" key="3">
    <source>
        <dbReference type="ARBA" id="ARBA00022448"/>
    </source>
</evidence>
<dbReference type="KEGG" id="rarg:115756348"/>
<dbReference type="GO" id="GO:0008381">
    <property type="term" value="F:mechanosensitive monoatomic ion channel activity"/>
    <property type="evidence" value="ECO:0007669"/>
    <property type="project" value="TreeGrafter"/>
</dbReference>
<dbReference type="FunFam" id="2.30.30.60:FF:000003">
    <property type="entry name" value="Predicted mechanosensitive ion channel"/>
    <property type="match status" value="1"/>
</dbReference>
<organism evidence="12 13">
    <name type="scientific">Rhodamnia argentea</name>
    <dbReference type="NCBI Taxonomy" id="178133"/>
    <lineage>
        <taxon>Eukaryota</taxon>
        <taxon>Viridiplantae</taxon>
        <taxon>Streptophyta</taxon>
        <taxon>Embryophyta</taxon>
        <taxon>Tracheophyta</taxon>
        <taxon>Spermatophyta</taxon>
        <taxon>Magnoliopsida</taxon>
        <taxon>eudicotyledons</taxon>
        <taxon>Gunneridae</taxon>
        <taxon>Pentapetalae</taxon>
        <taxon>rosids</taxon>
        <taxon>malvids</taxon>
        <taxon>Myrtales</taxon>
        <taxon>Myrtaceae</taxon>
        <taxon>Myrtoideae</taxon>
        <taxon>Myrteae</taxon>
        <taxon>Australasian group</taxon>
        <taxon>Rhodamnia</taxon>
    </lineage>
</organism>
<dbReference type="GO" id="GO:0005886">
    <property type="term" value="C:plasma membrane"/>
    <property type="evidence" value="ECO:0007669"/>
    <property type="project" value="TreeGrafter"/>
</dbReference>
<feature type="domain" description="EF-hand" evidence="11">
    <location>
        <begin position="411"/>
        <end position="446"/>
    </location>
</feature>
<dbReference type="OrthoDB" id="1688835at2759"/>
<feature type="transmembrane region" description="Helical" evidence="10">
    <location>
        <begin position="244"/>
        <end position="266"/>
    </location>
</feature>
<dbReference type="AlphaFoldDB" id="A0A8B8QXJ4"/>
<dbReference type="SUPFAM" id="SSF47473">
    <property type="entry name" value="EF-hand"/>
    <property type="match status" value="1"/>
</dbReference>
<feature type="compositionally biased region" description="Basic and acidic residues" evidence="9">
    <location>
        <begin position="85"/>
        <end position="98"/>
    </location>
</feature>
<keyword evidence="8" id="KW-0407">Ion channel</keyword>
<evidence type="ECO:0000256" key="4">
    <source>
        <dbReference type="ARBA" id="ARBA00022692"/>
    </source>
</evidence>
<evidence type="ECO:0000256" key="5">
    <source>
        <dbReference type="ARBA" id="ARBA00022989"/>
    </source>
</evidence>
<dbReference type="GO" id="GO:0050982">
    <property type="term" value="P:detection of mechanical stimulus"/>
    <property type="evidence" value="ECO:0007669"/>
    <property type="project" value="TreeGrafter"/>
</dbReference>
<feature type="transmembrane region" description="Helical" evidence="10">
    <location>
        <begin position="158"/>
        <end position="179"/>
    </location>
</feature>
<feature type="transmembrane region" description="Helical" evidence="10">
    <location>
        <begin position="278"/>
        <end position="295"/>
    </location>
</feature>
<feature type="transmembrane region" description="Helical" evidence="10">
    <location>
        <begin position="529"/>
        <end position="552"/>
    </location>
</feature>
<reference evidence="13" key="1">
    <citation type="submission" date="2025-08" db="UniProtKB">
        <authorList>
            <consortium name="RefSeq"/>
        </authorList>
    </citation>
    <scope>IDENTIFICATION</scope>
    <source>
        <tissue evidence="13">Leaf</tissue>
    </source>
</reference>
<sequence>MAMPDTILMFAASESPQKEPSPAPNPGPTEFDDVSSVVQSSYTTSPSDQGIPPSSTTPAKPAQEKSLLGSLSFSKLKSGCEELARPGDAASVKDDKSRLKNLQSPRRCSPEVELPRKGTSAGAAKDDFAITLQDAPQQPLSEATAAEGDECVCRWANFINMVTLAEWVVLTCVTGLLIASLTVQKLQKTDIWKVELWKWCVLGLAIFSGRLVSELLITLLGCLIEGKLWLKEKVLYLLYGLKRSVQVFIWSVFVLSVWGLLIYHGAKRSRQAMEIQNYVTRALASCLVGAAIWLIKTLLVKMVAASFHYKAFFEPIRAYVHHQHVITALSKNHSMGRDGEFKGRLSFLKCISGVAENLEKVIDAEMLNLLKGNRISAWNLRRLISGITGSGISLFDESLHHPDEEIRICSEAAKTARKIFTHVDTKEKGCIEGEDLKSFMKEEDVAKFIHWIQGPEGDGKIDEPSLKNWLETVHRQKKLLARTLKDVDTVIDNLDWLLSAIVLVVITITSLLIMGLLTSETLIFISSQLLLVVFMFGNTARTVFEAVIFIFVTHPFDVEDRCVIDGVQLVVKKMTILTTTFVRSDGEKIYYPNSVLATKPISNFNRSDNMGDSVEFTVDFSTSVDSIAELKEQVKKYLESKPNYWKKEHSVVVKEIEDVNKLKMGLFVTHTINFQNSGDRSSRRSELVLELKRIFEEVGIKYRLLPQEVQVGYAGSAARS</sequence>
<dbReference type="SUPFAM" id="SSF50182">
    <property type="entry name" value="Sm-like ribonucleoproteins"/>
    <property type="match status" value="1"/>
</dbReference>
<feature type="transmembrane region" description="Helical" evidence="10">
    <location>
        <begin position="496"/>
        <end position="517"/>
    </location>
</feature>
<dbReference type="RefSeq" id="XP_030551931.1">
    <property type="nucleotide sequence ID" value="XM_030696071.1"/>
</dbReference>
<comment type="subcellular location">
    <subcellularLocation>
        <location evidence="1">Membrane</location>
        <topology evidence="1">Multi-pass membrane protein</topology>
    </subcellularLocation>
</comment>
<evidence type="ECO:0000256" key="7">
    <source>
        <dbReference type="ARBA" id="ARBA00023136"/>
    </source>
</evidence>
<protein>
    <submittedName>
        <fullName evidence="13">Mechanosensitive ion channel protein 10-like</fullName>
    </submittedName>
</protein>
<keyword evidence="4 10" id="KW-0812">Transmembrane</keyword>
<feature type="compositionally biased region" description="Low complexity" evidence="9">
    <location>
        <begin position="34"/>
        <end position="47"/>
    </location>
</feature>
<evidence type="ECO:0000259" key="11">
    <source>
        <dbReference type="PROSITE" id="PS50222"/>
    </source>
</evidence>
<dbReference type="InterPro" id="IPR016688">
    <property type="entry name" value="MscS-like_plants/fungi"/>
</dbReference>
<dbReference type="Gene3D" id="2.30.30.60">
    <property type="match status" value="1"/>
</dbReference>
<feature type="transmembrane region" description="Helical" evidence="10">
    <location>
        <begin position="199"/>
        <end position="224"/>
    </location>
</feature>
<dbReference type="InterPro" id="IPR010920">
    <property type="entry name" value="LSM_dom_sf"/>
</dbReference>
<keyword evidence="5 10" id="KW-1133">Transmembrane helix</keyword>
<dbReference type="InterPro" id="IPR002048">
    <property type="entry name" value="EF_hand_dom"/>
</dbReference>
<evidence type="ECO:0000256" key="6">
    <source>
        <dbReference type="ARBA" id="ARBA00023065"/>
    </source>
</evidence>
<feature type="region of interest" description="Disordered" evidence="9">
    <location>
        <begin position="85"/>
        <end position="121"/>
    </location>
</feature>
<dbReference type="PROSITE" id="PS50222">
    <property type="entry name" value="EF_HAND_2"/>
    <property type="match status" value="1"/>
</dbReference>
<evidence type="ECO:0000256" key="8">
    <source>
        <dbReference type="ARBA" id="ARBA00023303"/>
    </source>
</evidence>
<proteinExistence type="inferred from homology"/>
<accession>A0A8B8QXJ4</accession>
<evidence type="ECO:0000256" key="2">
    <source>
        <dbReference type="ARBA" id="ARBA00008017"/>
    </source>
</evidence>
<dbReference type="GO" id="GO:0006820">
    <property type="term" value="P:monoatomic anion transport"/>
    <property type="evidence" value="ECO:0007669"/>
    <property type="project" value="TreeGrafter"/>
</dbReference>
<dbReference type="GeneID" id="115756348"/>
<evidence type="ECO:0000256" key="10">
    <source>
        <dbReference type="SAM" id="Phobius"/>
    </source>
</evidence>
<evidence type="ECO:0000256" key="1">
    <source>
        <dbReference type="ARBA" id="ARBA00004141"/>
    </source>
</evidence>
<keyword evidence="12" id="KW-1185">Reference proteome</keyword>
<keyword evidence="6" id="KW-0406">Ion transport</keyword>
<dbReference type="InterPro" id="IPR006685">
    <property type="entry name" value="MscS_channel_2nd"/>
</dbReference>
<gene>
    <name evidence="13" type="primary">LOC115756348</name>
</gene>
<feature type="region of interest" description="Disordered" evidence="9">
    <location>
        <begin position="1"/>
        <end position="68"/>
    </location>
</feature>
<dbReference type="GO" id="GO:0005509">
    <property type="term" value="F:calcium ion binding"/>
    <property type="evidence" value="ECO:0007669"/>
    <property type="project" value="InterPro"/>
</dbReference>
<evidence type="ECO:0000313" key="13">
    <source>
        <dbReference type="RefSeq" id="XP_030551931.1"/>
    </source>
</evidence>
<keyword evidence="3" id="KW-0813">Transport</keyword>
<name>A0A8B8QXJ4_9MYRT</name>
<dbReference type="PANTHER" id="PTHR31618:SF7">
    <property type="entry name" value="MECHANOSENSITIVE ION CHANNEL PROTEIN"/>
    <property type="match status" value="1"/>
</dbReference>
<comment type="similarity">
    <text evidence="2">Belongs to the MscS (TC 1.A.23) family.</text>
</comment>
<dbReference type="PANTHER" id="PTHR31618">
    <property type="entry name" value="MECHANOSENSITIVE ION CHANNEL PROTEIN 5"/>
    <property type="match status" value="1"/>
</dbReference>
<dbReference type="Proteomes" id="UP000827889">
    <property type="component" value="Chromosome 4"/>
</dbReference>
<evidence type="ECO:0000313" key="12">
    <source>
        <dbReference type="Proteomes" id="UP000827889"/>
    </source>
</evidence>
<evidence type="ECO:0000256" key="9">
    <source>
        <dbReference type="SAM" id="MobiDB-lite"/>
    </source>
</evidence>
<dbReference type="InterPro" id="IPR023408">
    <property type="entry name" value="MscS_beta-dom_sf"/>
</dbReference>
<keyword evidence="7 10" id="KW-0472">Membrane</keyword>
<dbReference type="Pfam" id="PF00924">
    <property type="entry name" value="MS_channel_2nd"/>
    <property type="match status" value="1"/>
</dbReference>
<dbReference type="InterPro" id="IPR011992">
    <property type="entry name" value="EF-hand-dom_pair"/>
</dbReference>